<dbReference type="AlphaFoldDB" id="A0A183DZJ2"/>
<name>A0A183DZJ2_9BILA</name>
<dbReference type="PANTHER" id="PTHR19354:SF2">
    <property type="entry name" value="LEUCINE-RICH REPEAT-CONTAINING PROTEIN DDB_G0290503"/>
    <property type="match status" value="1"/>
</dbReference>
<keyword evidence="2" id="KW-0963">Cytoplasm</keyword>
<feature type="compositionally biased region" description="Polar residues" evidence="4">
    <location>
        <begin position="258"/>
        <end position="269"/>
    </location>
</feature>
<feature type="region of interest" description="Disordered" evidence="4">
    <location>
        <begin position="258"/>
        <end position="291"/>
    </location>
</feature>
<organism evidence="5">
    <name type="scientific">Gongylonema pulchrum</name>
    <dbReference type="NCBI Taxonomy" id="637853"/>
    <lineage>
        <taxon>Eukaryota</taxon>
        <taxon>Metazoa</taxon>
        <taxon>Ecdysozoa</taxon>
        <taxon>Nematoda</taxon>
        <taxon>Chromadorea</taxon>
        <taxon>Rhabditida</taxon>
        <taxon>Spirurina</taxon>
        <taxon>Spiruromorpha</taxon>
        <taxon>Spiruroidea</taxon>
        <taxon>Gongylonematidae</taxon>
        <taxon>Gongylonema</taxon>
    </lineage>
</organism>
<evidence type="ECO:0000313" key="5">
    <source>
        <dbReference type="WBParaSite" id="GPUH_0001414801-mRNA-1"/>
    </source>
</evidence>
<feature type="region of interest" description="Disordered" evidence="4">
    <location>
        <begin position="209"/>
        <end position="241"/>
    </location>
</feature>
<proteinExistence type="predicted"/>
<protein>
    <submittedName>
        <fullName evidence="5">SAM domain-containing protein</fullName>
    </submittedName>
</protein>
<keyword evidence="3" id="KW-0175">Coiled coil</keyword>
<evidence type="ECO:0000256" key="4">
    <source>
        <dbReference type="SAM" id="MobiDB-lite"/>
    </source>
</evidence>
<evidence type="ECO:0000256" key="1">
    <source>
        <dbReference type="ARBA" id="ARBA00004496"/>
    </source>
</evidence>
<reference evidence="5" key="1">
    <citation type="submission" date="2016-06" db="UniProtKB">
        <authorList>
            <consortium name="WormBaseParasite"/>
        </authorList>
    </citation>
    <scope>IDENTIFICATION</scope>
</reference>
<feature type="compositionally biased region" description="Low complexity" evidence="4">
    <location>
        <begin position="270"/>
        <end position="282"/>
    </location>
</feature>
<accession>A0A183DZJ2</accession>
<comment type="subcellular location">
    <subcellularLocation>
        <location evidence="1">Cytoplasm</location>
    </subcellularLocation>
</comment>
<sequence>LNAPETIMEHRTLRQRDDNARRTVKNLAAHFQNMKNLQANSQTNESYDNVGHNLPPPVRITPYSGVKPKDTDLIRPVAFRPYVAIKAEARQTVSSSTAYCNSSIRSDNLLTKRLSNSDDLKRPSQQTKDAMPNSSAPLSSNNIRPRGIYQPSTSSELVPASAPYIKANKFDSEENDYDVVPEYIERDKFYIDVDSTSSENYSLVHYSTGCHRNPAPPPPPASLATNNNNSSNNNRNKIQQHNCGTTFGISATQSPQNIVKKSQSSHQVYGSNASSGSRHSSGIHITPSPSDSGIVDYETIIRDKENELTNVRATMEQNEEVVVRVYLEKERLWKEQLADLKHKLQVCTVPVYQHALLPSLQNISPFIFHGFVLLNFQPAGFCSDRSNWDAKKEHVFDFNGSKNSHSDLFLSFSLSLYTLSNPSLVPVVP</sequence>
<dbReference type="WBParaSite" id="GPUH_0001414801-mRNA-1">
    <property type="protein sequence ID" value="GPUH_0001414801-mRNA-1"/>
    <property type="gene ID" value="GPUH_0001414801"/>
</dbReference>
<evidence type="ECO:0000256" key="2">
    <source>
        <dbReference type="ARBA" id="ARBA00022490"/>
    </source>
</evidence>
<dbReference type="GO" id="GO:0005737">
    <property type="term" value="C:cytoplasm"/>
    <property type="evidence" value="ECO:0007669"/>
    <property type="project" value="UniProtKB-SubCell"/>
</dbReference>
<dbReference type="PANTHER" id="PTHR19354">
    <property type="entry name" value="ZIPPER PUTATIVE TUMOR SUPPRESSOR 2 HOMOLOG-LIKE PROTEIN-RELATED"/>
    <property type="match status" value="1"/>
</dbReference>
<feature type="compositionally biased region" description="Low complexity" evidence="4">
    <location>
        <begin position="222"/>
        <end position="236"/>
    </location>
</feature>
<feature type="region of interest" description="Disordered" evidence="4">
    <location>
        <begin position="110"/>
        <end position="155"/>
    </location>
</feature>
<evidence type="ECO:0000256" key="3">
    <source>
        <dbReference type="ARBA" id="ARBA00023054"/>
    </source>
</evidence>
<feature type="compositionally biased region" description="Polar residues" evidence="4">
    <location>
        <begin position="123"/>
        <end position="143"/>
    </location>
</feature>
<dbReference type="InterPro" id="IPR045329">
    <property type="entry name" value="LZTS"/>
</dbReference>